<sequence>MQNIRVRAGDGKKATWTPGPRRPLMGKEVDVLLSLLSKLQQLFLNPRKEDSLWVLDIEGDFSVKSTYQLLARGPEAYSVATKVWHIPALLKHSGLYA</sequence>
<dbReference type="Gramene" id="ERM95047">
    <property type="protein sequence ID" value="ERM95047"/>
    <property type="gene ID" value="AMTR_s00009p00244910"/>
</dbReference>
<protein>
    <submittedName>
        <fullName evidence="2">Uncharacterized protein</fullName>
    </submittedName>
</protein>
<name>W1NGW2_AMBTC</name>
<evidence type="ECO:0000256" key="1">
    <source>
        <dbReference type="SAM" id="MobiDB-lite"/>
    </source>
</evidence>
<reference evidence="3" key="1">
    <citation type="journal article" date="2013" name="Science">
        <title>The Amborella genome and the evolution of flowering plants.</title>
        <authorList>
            <consortium name="Amborella Genome Project"/>
        </authorList>
    </citation>
    <scope>NUCLEOTIDE SEQUENCE [LARGE SCALE GENOMIC DNA]</scope>
</reference>
<keyword evidence="3" id="KW-1185">Reference proteome</keyword>
<evidence type="ECO:0000313" key="3">
    <source>
        <dbReference type="Proteomes" id="UP000017836"/>
    </source>
</evidence>
<dbReference type="HOGENOM" id="CLU_183256_0_0_1"/>
<gene>
    <name evidence="2" type="ORF">AMTR_s00009p00244910</name>
</gene>
<dbReference type="AlphaFoldDB" id="W1NGW2"/>
<proteinExistence type="predicted"/>
<dbReference type="Proteomes" id="UP000017836">
    <property type="component" value="Unassembled WGS sequence"/>
</dbReference>
<accession>W1NGW2</accession>
<dbReference type="EMBL" id="KI397501">
    <property type="protein sequence ID" value="ERM95047.1"/>
    <property type="molecule type" value="Genomic_DNA"/>
</dbReference>
<organism evidence="2 3">
    <name type="scientific">Amborella trichopoda</name>
    <dbReference type="NCBI Taxonomy" id="13333"/>
    <lineage>
        <taxon>Eukaryota</taxon>
        <taxon>Viridiplantae</taxon>
        <taxon>Streptophyta</taxon>
        <taxon>Embryophyta</taxon>
        <taxon>Tracheophyta</taxon>
        <taxon>Spermatophyta</taxon>
        <taxon>Magnoliopsida</taxon>
        <taxon>Amborellales</taxon>
        <taxon>Amborellaceae</taxon>
        <taxon>Amborella</taxon>
    </lineage>
</organism>
<evidence type="ECO:0000313" key="2">
    <source>
        <dbReference type="EMBL" id="ERM95047.1"/>
    </source>
</evidence>
<feature type="region of interest" description="Disordered" evidence="1">
    <location>
        <begin position="1"/>
        <end position="20"/>
    </location>
</feature>